<keyword evidence="1" id="KW-0812">Transmembrane</keyword>
<keyword evidence="1" id="KW-0472">Membrane</keyword>
<proteinExistence type="predicted"/>
<accession>A0A371B7N6</accession>
<dbReference type="EMBL" id="QRGO01000001">
    <property type="protein sequence ID" value="RDV03616.1"/>
    <property type="molecule type" value="Genomic_DNA"/>
</dbReference>
<comment type="caution">
    <text evidence="2">The sequence shown here is derived from an EMBL/GenBank/DDBJ whole genome shotgun (WGS) entry which is preliminary data.</text>
</comment>
<organism evidence="2 3">
    <name type="scientific">Undibacter mobilis</name>
    <dbReference type="NCBI Taxonomy" id="2292256"/>
    <lineage>
        <taxon>Bacteria</taxon>
        <taxon>Pseudomonadati</taxon>
        <taxon>Pseudomonadota</taxon>
        <taxon>Alphaproteobacteria</taxon>
        <taxon>Hyphomicrobiales</taxon>
        <taxon>Nitrobacteraceae</taxon>
        <taxon>Undibacter</taxon>
    </lineage>
</organism>
<feature type="transmembrane region" description="Helical" evidence="1">
    <location>
        <begin position="627"/>
        <end position="648"/>
    </location>
</feature>
<feature type="transmembrane region" description="Helical" evidence="1">
    <location>
        <begin position="654"/>
        <end position="676"/>
    </location>
</feature>
<feature type="transmembrane region" description="Helical" evidence="1">
    <location>
        <begin position="20"/>
        <end position="49"/>
    </location>
</feature>
<feature type="transmembrane region" description="Helical" evidence="1">
    <location>
        <begin position="479"/>
        <end position="495"/>
    </location>
</feature>
<feature type="transmembrane region" description="Helical" evidence="1">
    <location>
        <begin position="394"/>
        <end position="412"/>
    </location>
</feature>
<evidence type="ECO:0000313" key="3">
    <source>
        <dbReference type="Proteomes" id="UP000263993"/>
    </source>
</evidence>
<dbReference type="OrthoDB" id="8429941at2"/>
<reference evidence="3" key="1">
    <citation type="submission" date="2018-08" db="EMBL/GenBank/DDBJ databases">
        <authorList>
            <person name="Kim S.-J."/>
            <person name="Jung G.-Y."/>
        </authorList>
    </citation>
    <scope>NUCLEOTIDE SEQUENCE [LARGE SCALE GENOMIC DNA]</scope>
    <source>
        <strain evidence="3">GY_H</strain>
    </source>
</reference>
<name>A0A371B7N6_9BRAD</name>
<feature type="transmembrane region" description="Helical" evidence="1">
    <location>
        <begin position="61"/>
        <end position="78"/>
    </location>
</feature>
<feature type="transmembrane region" description="Helical" evidence="1">
    <location>
        <begin position="524"/>
        <end position="543"/>
    </location>
</feature>
<evidence type="ECO:0000256" key="1">
    <source>
        <dbReference type="SAM" id="Phobius"/>
    </source>
</evidence>
<dbReference type="Proteomes" id="UP000263993">
    <property type="component" value="Unassembled WGS sequence"/>
</dbReference>
<keyword evidence="1" id="KW-1133">Transmembrane helix</keyword>
<keyword evidence="3" id="KW-1185">Reference proteome</keyword>
<dbReference type="AlphaFoldDB" id="A0A371B7N6"/>
<feature type="transmembrane region" description="Helical" evidence="1">
    <location>
        <begin position="313"/>
        <end position="333"/>
    </location>
</feature>
<feature type="transmembrane region" description="Helical" evidence="1">
    <location>
        <begin position="602"/>
        <end position="620"/>
    </location>
</feature>
<gene>
    <name evidence="2" type="ORF">DXH78_02860</name>
</gene>
<protein>
    <submittedName>
        <fullName evidence="2">Uncharacterized protein</fullName>
    </submittedName>
</protein>
<feature type="transmembrane region" description="Helical" evidence="1">
    <location>
        <begin position="447"/>
        <end position="467"/>
    </location>
</feature>
<evidence type="ECO:0000313" key="2">
    <source>
        <dbReference type="EMBL" id="RDV03616.1"/>
    </source>
</evidence>
<dbReference type="RefSeq" id="WP_115515640.1">
    <property type="nucleotide sequence ID" value="NZ_QRGO01000001.1"/>
</dbReference>
<feature type="transmembrane region" description="Helical" evidence="1">
    <location>
        <begin position="419"/>
        <end position="441"/>
    </location>
</feature>
<sequence>MQDISPEAESQTSRTGVKLAVFALAVAVAGLPINDVAIYAALALAAVAIFTGTVRVDPRRWGAAAAVVAVAIGAQVALAPPRIDEGFNVFLPGGVLERDLPADVYRHMAGAFDKQYPPDKRCDPAASGCWRAGVMPDRVYAFSADGIFHTSDLSRAVTRFDVADPIWHRLGFINEMRFNWYPVSDVQRARRDGRAWKGYDRWHLTMPWFTMIRLPAAYVGGQLCWTGDVLWEGAGERFAPEAAKGCRTIVPDDAGRRVVGVGIKPDTLTMHLEGPLGVRLKQWLQPLIKFAAIAEIVLLLIRLRPCRATAPLLLLALAIAVIAIDDASFLGGVRPFDGGDDGMFYDSVGRDMLQAMLAGHWRGFLEGGESIFYYGGPALRYFRALEHIVFGDTYLGYLSLVLVLSFIVLALFRRFLPSPWPLAFAILFLIPIGTIFGTSFIDYSKWAARGFADPACYILFMAGLLPLLGPRRSGPDNRFWPAFFGALLIALGIGMKPLVAPAAAVLLGGAGLAALYWRQWSRLAGMCIGFLPVFSMAWHNWVFGGRFVLFSDNAGHPLVLVMPPSAWIGALREVLTLDFSGGLTHRAMMQIPNWLSGPAESYWTVPLNAAGVAMLVYVVVRGRRFDPWLRLVGGAALAQHAVALFYVATARYHFLTWFLTLLVAAAFMQQIGFAWLERRYPALMTRVTRVLWPPRLAAGIERLDGKAG</sequence>